<dbReference type="InterPro" id="IPR011075">
    <property type="entry name" value="TetR_C"/>
</dbReference>
<dbReference type="Gene3D" id="1.10.10.60">
    <property type="entry name" value="Homeodomain-like"/>
    <property type="match status" value="1"/>
</dbReference>
<dbReference type="RefSeq" id="WP_382345872.1">
    <property type="nucleotide sequence ID" value="NZ_JBHMBP010000001.1"/>
</dbReference>
<dbReference type="PANTHER" id="PTHR30055:SF149">
    <property type="entry name" value="TETR-FAMILY TRANSCRIPTIONAL REGULATOR"/>
    <property type="match status" value="1"/>
</dbReference>
<dbReference type="Pfam" id="PF16859">
    <property type="entry name" value="TetR_C_11"/>
    <property type="match status" value="1"/>
</dbReference>
<keyword evidence="2 4" id="KW-0238">DNA-binding</keyword>
<feature type="domain" description="HTH tetR-type" evidence="5">
    <location>
        <begin position="9"/>
        <end position="69"/>
    </location>
</feature>
<evidence type="ECO:0000313" key="7">
    <source>
        <dbReference type="Proteomes" id="UP001596470"/>
    </source>
</evidence>
<dbReference type="Pfam" id="PF00440">
    <property type="entry name" value="TetR_N"/>
    <property type="match status" value="1"/>
</dbReference>
<evidence type="ECO:0000256" key="1">
    <source>
        <dbReference type="ARBA" id="ARBA00023015"/>
    </source>
</evidence>
<dbReference type="InterPro" id="IPR050109">
    <property type="entry name" value="HTH-type_TetR-like_transc_reg"/>
</dbReference>
<sequence length="194" mass="21573">MERRSRLSAERETEIFGCVERLVREHGYENVTMQQIAAEARTSTATLYRHWNGKPRLVVEAVRNRRPAPLEDVDTGSLRGDFLAGTAAIIESGPDDHDLMSALANAARTDPELDRAQRDILVAPMQRAVEAVLDRAAARGEIAADAPAREFVPELLFASLIAHKIHTGDFPDRAYLTRFLDLVVLPALGVRRDH</sequence>
<accession>A0ABW2DFK7</accession>
<dbReference type="InterPro" id="IPR009057">
    <property type="entry name" value="Homeodomain-like_sf"/>
</dbReference>
<dbReference type="Proteomes" id="UP001596470">
    <property type="component" value="Unassembled WGS sequence"/>
</dbReference>
<comment type="caution">
    <text evidence="6">The sequence shown here is derived from an EMBL/GenBank/DDBJ whole genome shotgun (WGS) entry which is preliminary data.</text>
</comment>
<dbReference type="InterPro" id="IPR001647">
    <property type="entry name" value="HTH_TetR"/>
</dbReference>
<dbReference type="InterPro" id="IPR036271">
    <property type="entry name" value="Tet_transcr_reg_TetR-rel_C_sf"/>
</dbReference>
<dbReference type="EMBL" id="JBHSYS010000004">
    <property type="protein sequence ID" value="MFC6959729.1"/>
    <property type="molecule type" value="Genomic_DNA"/>
</dbReference>
<keyword evidence="7" id="KW-1185">Reference proteome</keyword>
<gene>
    <name evidence="6" type="ORF">ACFQS3_21280</name>
</gene>
<dbReference type="SUPFAM" id="SSF48498">
    <property type="entry name" value="Tetracyclin repressor-like, C-terminal domain"/>
    <property type="match status" value="1"/>
</dbReference>
<feature type="DNA-binding region" description="H-T-H motif" evidence="4">
    <location>
        <begin position="32"/>
        <end position="51"/>
    </location>
</feature>
<keyword evidence="3" id="KW-0804">Transcription</keyword>
<evidence type="ECO:0000313" key="6">
    <source>
        <dbReference type="EMBL" id="MFC6959729.1"/>
    </source>
</evidence>
<dbReference type="PANTHER" id="PTHR30055">
    <property type="entry name" value="HTH-TYPE TRANSCRIPTIONAL REGULATOR RUTR"/>
    <property type="match status" value="1"/>
</dbReference>
<evidence type="ECO:0000256" key="2">
    <source>
        <dbReference type="ARBA" id="ARBA00023125"/>
    </source>
</evidence>
<proteinExistence type="predicted"/>
<name>A0ABW2DFK7_9ACTN</name>
<evidence type="ECO:0000259" key="5">
    <source>
        <dbReference type="PROSITE" id="PS50977"/>
    </source>
</evidence>
<dbReference type="PROSITE" id="PS50977">
    <property type="entry name" value="HTH_TETR_2"/>
    <property type="match status" value="1"/>
</dbReference>
<reference evidence="7" key="1">
    <citation type="journal article" date="2019" name="Int. J. Syst. Evol. Microbiol.">
        <title>The Global Catalogue of Microorganisms (GCM) 10K type strain sequencing project: providing services to taxonomists for standard genome sequencing and annotation.</title>
        <authorList>
            <consortium name="The Broad Institute Genomics Platform"/>
            <consortium name="The Broad Institute Genome Sequencing Center for Infectious Disease"/>
            <person name="Wu L."/>
            <person name="Ma J."/>
        </authorList>
    </citation>
    <scope>NUCLEOTIDE SEQUENCE [LARGE SCALE GENOMIC DNA]</scope>
    <source>
        <strain evidence="7">KACC 12634</strain>
    </source>
</reference>
<dbReference type="SUPFAM" id="SSF46689">
    <property type="entry name" value="Homeodomain-like"/>
    <property type="match status" value="1"/>
</dbReference>
<evidence type="ECO:0000256" key="3">
    <source>
        <dbReference type="ARBA" id="ARBA00023163"/>
    </source>
</evidence>
<evidence type="ECO:0000256" key="4">
    <source>
        <dbReference type="PROSITE-ProRule" id="PRU00335"/>
    </source>
</evidence>
<protein>
    <submittedName>
        <fullName evidence="6">TetR/AcrR family transcriptional regulator</fullName>
    </submittedName>
</protein>
<keyword evidence="1" id="KW-0805">Transcription regulation</keyword>
<dbReference type="Gene3D" id="1.10.357.10">
    <property type="entry name" value="Tetracycline Repressor, domain 2"/>
    <property type="match status" value="1"/>
</dbReference>
<organism evidence="6 7">
    <name type="scientific">Glycomyces mayteni</name>
    <dbReference type="NCBI Taxonomy" id="543887"/>
    <lineage>
        <taxon>Bacteria</taxon>
        <taxon>Bacillati</taxon>
        <taxon>Actinomycetota</taxon>
        <taxon>Actinomycetes</taxon>
        <taxon>Glycomycetales</taxon>
        <taxon>Glycomycetaceae</taxon>
        <taxon>Glycomyces</taxon>
    </lineage>
</organism>